<organism evidence="2 3">
    <name type="scientific">Diaphorina citri</name>
    <name type="common">Asian citrus psyllid</name>
    <dbReference type="NCBI Taxonomy" id="121845"/>
    <lineage>
        <taxon>Eukaryota</taxon>
        <taxon>Metazoa</taxon>
        <taxon>Ecdysozoa</taxon>
        <taxon>Arthropoda</taxon>
        <taxon>Hexapoda</taxon>
        <taxon>Insecta</taxon>
        <taxon>Pterygota</taxon>
        <taxon>Neoptera</taxon>
        <taxon>Paraneoptera</taxon>
        <taxon>Hemiptera</taxon>
        <taxon>Sternorrhyncha</taxon>
        <taxon>Psylloidea</taxon>
        <taxon>Psyllidae</taxon>
        <taxon>Diaphorininae</taxon>
        <taxon>Diaphorina</taxon>
    </lineage>
</organism>
<keyword evidence="2" id="KW-1185">Reference proteome</keyword>
<evidence type="ECO:0000313" key="3">
    <source>
        <dbReference type="RefSeq" id="XP_008482977.1"/>
    </source>
</evidence>
<evidence type="ECO:0000256" key="1">
    <source>
        <dbReference type="SAM" id="MobiDB-lite"/>
    </source>
</evidence>
<dbReference type="PaxDb" id="121845-A0A1S3DJN3"/>
<dbReference type="GeneID" id="103519666"/>
<dbReference type="KEGG" id="dci:103519666"/>
<dbReference type="AlphaFoldDB" id="A0A1S3DJN3"/>
<gene>
    <name evidence="3" type="primary">LOC103519666</name>
</gene>
<name>A0A1S3DJN3_DIACI</name>
<feature type="region of interest" description="Disordered" evidence="1">
    <location>
        <begin position="1"/>
        <end position="21"/>
    </location>
</feature>
<feature type="compositionally biased region" description="Polar residues" evidence="1">
    <location>
        <begin position="1"/>
        <end position="10"/>
    </location>
</feature>
<feature type="compositionally biased region" description="Low complexity" evidence="1">
    <location>
        <begin position="11"/>
        <end position="21"/>
    </location>
</feature>
<accession>A0A1S3DJN3</accession>
<proteinExistence type="predicted"/>
<evidence type="ECO:0000313" key="2">
    <source>
        <dbReference type="Proteomes" id="UP000079169"/>
    </source>
</evidence>
<reference evidence="3" key="1">
    <citation type="submission" date="2025-08" db="UniProtKB">
        <authorList>
            <consortium name="RefSeq"/>
        </authorList>
    </citation>
    <scope>IDENTIFICATION</scope>
</reference>
<dbReference type="RefSeq" id="XP_008482977.1">
    <property type="nucleotide sequence ID" value="XM_008484755.3"/>
</dbReference>
<protein>
    <submittedName>
        <fullName evidence="3">Uncharacterized protein LOC103519666</fullName>
    </submittedName>
</protein>
<dbReference type="STRING" id="121845.A0A1S3DJN3"/>
<dbReference type="Proteomes" id="UP000079169">
    <property type="component" value="Unplaced"/>
</dbReference>
<sequence>MNFEQFTLPFSQSSSIQTNANTTQTTSSTKFSTTANNASAQVVGVLSSDDGITYLRPVETNGFALNHHHQQQQHQEQQQQQSHNQAQIITLPITIPGAKPGDIQQQTLQIQVVNPHGGSGASQSIPFSLQQFGQVLLYNQQNEGLQLQVVVDTRDREHPLYIDYPF</sequence>